<dbReference type="Gene3D" id="3.30.420.10">
    <property type="entry name" value="Ribonuclease H-like superfamily/Ribonuclease H"/>
    <property type="match status" value="1"/>
</dbReference>
<dbReference type="SUPFAM" id="SSF53098">
    <property type="entry name" value="Ribonuclease H-like"/>
    <property type="match status" value="1"/>
</dbReference>
<keyword evidence="4" id="KW-0472">Membrane</keyword>
<keyword evidence="3 6" id="KW-0269">Exonuclease</keyword>
<sequence length="289" mass="32693">MYLIFDTETTGIDFATMRLVEIAWLVCDGSGAIIHQRNYLIKPNGFIMPLETSKYNGITQSMLIAEGVDIVQVLNEFSQDLKTVDAVVAHNLEFDNKVMAKEYRLLGEKNPISFVEGFCTMKESTNYCKLPKKRGKGYKFPRLYELHLILFNNYFSNEHRALADAVACKNCFFELINRNVIDTSASVGLRSMPPDIHSGDILARVGIQLETKALPPIPVKIISSPSSTSLQTQKPVNNATSIAMFVRRFSLIFKNKAHIIFFFALFLILIVNFFKQEVICPRIDGHLLT</sequence>
<evidence type="ECO:0000259" key="5">
    <source>
        <dbReference type="SMART" id="SM00479"/>
    </source>
</evidence>
<keyword evidence="1" id="KW-0540">Nuclease</keyword>
<dbReference type="Pfam" id="PF00929">
    <property type="entry name" value="RNase_T"/>
    <property type="match status" value="1"/>
</dbReference>
<evidence type="ECO:0000256" key="3">
    <source>
        <dbReference type="ARBA" id="ARBA00022839"/>
    </source>
</evidence>
<dbReference type="EMBL" id="SNZE01000036">
    <property type="protein sequence ID" value="TDR27859.1"/>
    <property type="molecule type" value="Genomic_DNA"/>
</dbReference>
<organism evidence="6 7">
    <name type="scientific">Hydromonas duriensis</name>
    <dbReference type="NCBI Taxonomy" id="1527608"/>
    <lineage>
        <taxon>Bacteria</taxon>
        <taxon>Pseudomonadati</taxon>
        <taxon>Pseudomonadota</taxon>
        <taxon>Betaproteobacteria</taxon>
        <taxon>Burkholderiales</taxon>
        <taxon>Burkholderiaceae</taxon>
        <taxon>Hydromonas</taxon>
    </lineage>
</organism>
<gene>
    <name evidence="6" type="ORF">DFR44_1362</name>
</gene>
<keyword evidence="7" id="KW-1185">Reference proteome</keyword>
<proteinExistence type="predicted"/>
<feature type="transmembrane region" description="Helical" evidence="4">
    <location>
        <begin position="257"/>
        <end position="274"/>
    </location>
</feature>
<dbReference type="SMART" id="SM00479">
    <property type="entry name" value="EXOIII"/>
    <property type="match status" value="1"/>
</dbReference>
<dbReference type="OrthoDB" id="280774at2"/>
<dbReference type="InterPro" id="IPR013520">
    <property type="entry name" value="Ribonucl_H"/>
</dbReference>
<dbReference type="AlphaFoldDB" id="A0A4R6Y4I2"/>
<dbReference type="Proteomes" id="UP000294480">
    <property type="component" value="Unassembled WGS sequence"/>
</dbReference>
<keyword evidence="4" id="KW-1133">Transmembrane helix</keyword>
<accession>A0A4R6Y4I2</accession>
<evidence type="ECO:0000313" key="7">
    <source>
        <dbReference type="Proteomes" id="UP000294480"/>
    </source>
</evidence>
<dbReference type="GO" id="GO:0006259">
    <property type="term" value="P:DNA metabolic process"/>
    <property type="evidence" value="ECO:0007669"/>
    <property type="project" value="UniProtKB-ARBA"/>
</dbReference>
<reference evidence="6 7" key="1">
    <citation type="submission" date="2019-03" db="EMBL/GenBank/DDBJ databases">
        <title>Genomic Encyclopedia of Type Strains, Phase IV (KMG-IV): sequencing the most valuable type-strain genomes for metagenomic binning, comparative biology and taxonomic classification.</title>
        <authorList>
            <person name="Goeker M."/>
        </authorList>
    </citation>
    <scope>NUCLEOTIDE SEQUENCE [LARGE SCALE GENOMIC DNA]</scope>
    <source>
        <strain evidence="6 7">DSM 102852</strain>
    </source>
</reference>
<evidence type="ECO:0000256" key="1">
    <source>
        <dbReference type="ARBA" id="ARBA00022722"/>
    </source>
</evidence>
<evidence type="ECO:0000256" key="4">
    <source>
        <dbReference type="SAM" id="Phobius"/>
    </source>
</evidence>
<evidence type="ECO:0000313" key="6">
    <source>
        <dbReference type="EMBL" id="TDR27859.1"/>
    </source>
</evidence>
<dbReference type="CDD" id="cd06127">
    <property type="entry name" value="DEDDh"/>
    <property type="match status" value="1"/>
</dbReference>
<dbReference type="PANTHER" id="PTHR30231:SF4">
    <property type="entry name" value="PROTEIN NEN2"/>
    <property type="match status" value="1"/>
</dbReference>
<dbReference type="InterPro" id="IPR036397">
    <property type="entry name" value="RNaseH_sf"/>
</dbReference>
<evidence type="ECO:0000256" key="2">
    <source>
        <dbReference type="ARBA" id="ARBA00022801"/>
    </source>
</evidence>
<dbReference type="InterPro" id="IPR012337">
    <property type="entry name" value="RNaseH-like_sf"/>
</dbReference>
<dbReference type="GO" id="GO:0008408">
    <property type="term" value="F:3'-5' exonuclease activity"/>
    <property type="evidence" value="ECO:0007669"/>
    <property type="project" value="TreeGrafter"/>
</dbReference>
<feature type="domain" description="Exonuclease" evidence="5">
    <location>
        <begin position="1"/>
        <end position="181"/>
    </location>
</feature>
<dbReference type="PANTHER" id="PTHR30231">
    <property type="entry name" value="DNA POLYMERASE III SUBUNIT EPSILON"/>
    <property type="match status" value="1"/>
</dbReference>
<dbReference type="GO" id="GO:0003676">
    <property type="term" value="F:nucleic acid binding"/>
    <property type="evidence" value="ECO:0007669"/>
    <property type="project" value="InterPro"/>
</dbReference>
<keyword evidence="4" id="KW-0812">Transmembrane</keyword>
<protein>
    <submittedName>
        <fullName evidence="6">Exonuclease</fullName>
    </submittedName>
</protein>
<comment type="caution">
    <text evidence="6">The sequence shown here is derived from an EMBL/GenBank/DDBJ whole genome shotgun (WGS) entry which is preliminary data.</text>
</comment>
<dbReference type="RefSeq" id="WP_133621531.1">
    <property type="nucleotide sequence ID" value="NZ_SNZE01000036.1"/>
</dbReference>
<keyword evidence="2" id="KW-0378">Hydrolase</keyword>
<name>A0A4R6Y4I2_9BURK</name>